<proteinExistence type="predicted"/>
<sequence length="108" mass="12251">MPNIFASSGSDLDTLLEQVRPEELDQIQIKLHMQDIAYLQQAYPTLIAVNCIACDSPHYHIAFEKLRYTFNRCDGCDSLFISPRLSREALAYFFPTGHLNEVSCPGIL</sequence>
<dbReference type="STRING" id="1497020.DO97_10820"/>
<dbReference type="Proteomes" id="UP000030170">
    <property type="component" value="Unassembled WGS sequence"/>
</dbReference>
<accession>A0A098TKC1</accession>
<reference evidence="1 2" key="1">
    <citation type="journal article" date="2014" name="Mol. Ecol.">
        <title>Evolution of Synechococcus.</title>
        <authorList>
            <person name="Dvorak P."/>
            <person name="Casamatta D."/>
            <person name="Hasler P."/>
            <person name="Poulickova A."/>
            <person name="Ondrej V."/>
            <person name="Sanges R."/>
        </authorList>
    </citation>
    <scope>NUCLEOTIDE SEQUENCE [LARGE SCALE GENOMIC DNA]</scope>
    <source>
        <strain evidence="1 2">CAUP A 1101</strain>
    </source>
</reference>
<organism evidence="1 2">
    <name type="scientific">Neosynechococcus sphagnicola sy1</name>
    <dbReference type="NCBI Taxonomy" id="1497020"/>
    <lineage>
        <taxon>Bacteria</taxon>
        <taxon>Bacillati</taxon>
        <taxon>Cyanobacteriota</taxon>
        <taxon>Cyanophyceae</taxon>
        <taxon>Neosynechococcales</taxon>
        <taxon>Neosynechococcaceae</taxon>
        <taxon>Neosynechococcus</taxon>
    </lineage>
</organism>
<gene>
    <name evidence="1" type="ORF">DO97_10820</name>
</gene>
<protein>
    <submittedName>
        <fullName evidence="1">Uncharacterized protein</fullName>
    </submittedName>
</protein>
<evidence type="ECO:0000313" key="1">
    <source>
        <dbReference type="EMBL" id="KGF72292.1"/>
    </source>
</evidence>
<keyword evidence="2" id="KW-1185">Reference proteome</keyword>
<dbReference type="AlphaFoldDB" id="A0A098TKC1"/>
<name>A0A098TKC1_9CYAN</name>
<dbReference type="RefSeq" id="WP_036534286.1">
    <property type="nucleotide sequence ID" value="NZ_JJML01000030.1"/>
</dbReference>
<evidence type="ECO:0000313" key="2">
    <source>
        <dbReference type="Proteomes" id="UP000030170"/>
    </source>
</evidence>
<comment type="caution">
    <text evidence="1">The sequence shown here is derived from an EMBL/GenBank/DDBJ whole genome shotgun (WGS) entry which is preliminary data.</text>
</comment>
<dbReference type="EMBL" id="JJML01000030">
    <property type="protein sequence ID" value="KGF72292.1"/>
    <property type="molecule type" value="Genomic_DNA"/>
</dbReference>